<dbReference type="SUPFAM" id="SSF52833">
    <property type="entry name" value="Thioredoxin-like"/>
    <property type="match status" value="1"/>
</dbReference>
<dbReference type="AlphaFoldDB" id="A0A6N7R2K2"/>
<protein>
    <recommendedName>
        <fullName evidence="5">Thioredoxin</fullName>
    </recommendedName>
</protein>
<evidence type="ECO:0000313" key="4">
    <source>
        <dbReference type="Proteomes" id="UP000435187"/>
    </source>
</evidence>
<comment type="caution">
    <text evidence="3">The sequence shown here is derived from an EMBL/GenBank/DDBJ whole genome shotgun (WGS) entry which is preliminary data.</text>
</comment>
<feature type="compositionally biased region" description="Basic and acidic residues" evidence="1">
    <location>
        <begin position="193"/>
        <end position="202"/>
    </location>
</feature>
<gene>
    <name evidence="3" type="ORF">GH885_12060</name>
</gene>
<evidence type="ECO:0000256" key="2">
    <source>
        <dbReference type="SAM" id="Phobius"/>
    </source>
</evidence>
<keyword evidence="4" id="KW-1185">Reference proteome</keyword>
<dbReference type="Proteomes" id="UP000435187">
    <property type="component" value="Unassembled WGS sequence"/>
</dbReference>
<evidence type="ECO:0000313" key="3">
    <source>
        <dbReference type="EMBL" id="MRI67069.1"/>
    </source>
</evidence>
<dbReference type="RefSeq" id="WP_153835689.1">
    <property type="nucleotide sequence ID" value="NZ_JBHUMW010000091.1"/>
</dbReference>
<keyword evidence="2" id="KW-0812">Transmembrane</keyword>
<accession>A0A6N7R2K2</accession>
<evidence type="ECO:0000256" key="1">
    <source>
        <dbReference type="SAM" id="MobiDB-lite"/>
    </source>
</evidence>
<dbReference type="Gene3D" id="3.40.30.10">
    <property type="entry name" value="Glutaredoxin"/>
    <property type="match status" value="1"/>
</dbReference>
<feature type="region of interest" description="Disordered" evidence="1">
    <location>
        <begin position="168"/>
        <end position="202"/>
    </location>
</feature>
<keyword evidence="2" id="KW-0472">Membrane</keyword>
<feature type="transmembrane region" description="Helical" evidence="2">
    <location>
        <begin position="20"/>
        <end position="39"/>
    </location>
</feature>
<dbReference type="EMBL" id="WJEE01000025">
    <property type="protein sequence ID" value="MRI67069.1"/>
    <property type="molecule type" value="Genomic_DNA"/>
</dbReference>
<name>A0A6N7R2K2_9BACI</name>
<keyword evidence="2" id="KW-1133">Transmembrane helix</keyword>
<proteinExistence type="predicted"/>
<organism evidence="3 4">
    <name type="scientific">Gracilibacillus thailandensis</name>
    <dbReference type="NCBI Taxonomy" id="563735"/>
    <lineage>
        <taxon>Bacteria</taxon>
        <taxon>Bacillati</taxon>
        <taxon>Bacillota</taxon>
        <taxon>Bacilli</taxon>
        <taxon>Bacillales</taxon>
        <taxon>Bacillaceae</taxon>
        <taxon>Gracilibacillus</taxon>
    </lineage>
</organism>
<reference evidence="3 4" key="1">
    <citation type="submission" date="2019-10" db="EMBL/GenBank/DDBJ databases">
        <title>Gracilibacillus salitolerans sp. nov., a moderate halophile isolated from a saline soil in northwest China.</title>
        <authorList>
            <person name="Gan L."/>
        </authorList>
    </citation>
    <scope>NUCLEOTIDE SEQUENCE [LARGE SCALE GENOMIC DNA]</scope>
    <source>
        <strain evidence="3 4">TP2-8</strain>
    </source>
</reference>
<dbReference type="InterPro" id="IPR036249">
    <property type="entry name" value="Thioredoxin-like_sf"/>
</dbReference>
<sequence>MVNKQQKKQGNNEKKKYKLWISGIGIVLIAIVIVVMVILNPGKERIEAGDIPEELQQYELTGNLEKVRASLISLMGSPTGEFIYVYEPGCDDCERMNSLIFPLAEDRDITVHRLNLNQYPELEELLDLENITIPATIYFSRGYQIGWILSSEEDKYYEEFFDHFHHHYETHPEGEPGYNEQKGGEETEGQTNDEAKHDHSSE</sequence>
<evidence type="ECO:0008006" key="5">
    <source>
        <dbReference type="Google" id="ProtNLM"/>
    </source>
</evidence>